<sequence>MDSSDTIATEVPGVIRVYKDGRFQKLGGTDVVPAGIDLSSGVQSKDVVISPETNLSARLYLPKTITKNLPLLIYFHGGGFILESASSPLYHNFLNLLALESNVVIVSVDYGTAPENPVPTCFNDSWEAIMWVVGNSLRPMAQRLRRP</sequence>
<gene>
    <name evidence="1" type="ORF">L2E82_25218</name>
</gene>
<name>A0ACB9E314_CICIN</name>
<protein>
    <submittedName>
        <fullName evidence="1">Uncharacterized protein</fullName>
    </submittedName>
</protein>
<dbReference type="Proteomes" id="UP001055811">
    <property type="component" value="Linkage Group LG04"/>
</dbReference>
<dbReference type="EMBL" id="CM042012">
    <property type="protein sequence ID" value="KAI3753172.1"/>
    <property type="molecule type" value="Genomic_DNA"/>
</dbReference>
<organism evidence="1 2">
    <name type="scientific">Cichorium intybus</name>
    <name type="common">Chicory</name>
    <dbReference type="NCBI Taxonomy" id="13427"/>
    <lineage>
        <taxon>Eukaryota</taxon>
        <taxon>Viridiplantae</taxon>
        <taxon>Streptophyta</taxon>
        <taxon>Embryophyta</taxon>
        <taxon>Tracheophyta</taxon>
        <taxon>Spermatophyta</taxon>
        <taxon>Magnoliopsida</taxon>
        <taxon>eudicotyledons</taxon>
        <taxon>Gunneridae</taxon>
        <taxon>Pentapetalae</taxon>
        <taxon>asterids</taxon>
        <taxon>campanulids</taxon>
        <taxon>Asterales</taxon>
        <taxon>Asteraceae</taxon>
        <taxon>Cichorioideae</taxon>
        <taxon>Cichorieae</taxon>
        <taxon>Cichoriinae</taxon>
        <taxon>Cichorium</taxon>
    </lineage>
</organism>
<proteinExistence type="predicted"/>
<evidence type="ECO:0000313" key="2">
    <source>
        <dbReference type="Proteomes" id="UP001055811"/>
    </source>
</evidence>
<reference evidence="1 2" key="2">
    <citation type="journal article" date="2022" name="Mol. Ecol. Resour.">
        <title>The genomes of chicory, endive, great burdock and yacon provide insights into Asteraceae paleo-polyploidization history and plant inulin production.</title>
        <authorList>
            <person name="Fan W."/>
            <person name="Wang S."/>
            <person name="Wang H."/>
            <person name="Wang A."/>
            <person name="Jiang F."/>
            <person name="Liu H."/>
            <person name="Zhao H."/>
            <person name="Xu D."/>
            <person name="Zhang Y."/>
        </authorList>
    </citation>
    <scope>NUCLEOTIDE SEQUENCE [LARGE SCALE GENOMIC DNA]</scope>
    <source>
        <strain evidence="2">cv. Punajuju</strain>
        <tissue evidence="1">Leaves</tissue>
    </source>
</reference>
<evidence type="ECO:0000313" key="1">
    <source>
        <dbReference type="EMBL" id="KAI3753172.1"/>
    </source>
</evidence>
<accession>A0ACB9E314</accession>
<keyword evidence="2" id="KW-1185">Reference proteome</keyword>
<comment type="caution">
    <text evidence="1">The sequence shown here is derived from an EMBL/GenBank/DDBJ whole genome shotgun (WGS) entry which is preliminary data.</text>
</comment>
<reference evidence="2" key="1">
    <citation type="journal article" date="2022" name="Mol. Ecol. Resour.">
        <title>The genomes of chicory, endive, great burdock and yacon provide insights into Asteraceae palaeo-polyploidization history and plant inulin production.</title>
        <authorList>
            <person name="Fan W."/>
            <person name="Wang S."/>
            <person name="Wang H."/>
            <person name="Wang A."/>
            <person name="Jiang F."/>
            <person name="Liu H."/>
            <person name="Zhao H."/>
            <person name="Xu D."/>
            <person name="Zhang Y."/>
        </authorList>
    </citation>
    <scope>NUCLEOTIDE SEQUENCE [LARGE SCALE GENOMIC DNA]</scope>
    <source>
        <strain evidence="2">cv. Punajuju</strain>
    </source>
</reference>